<comment type="similarity">
    <text evidence="2 5">Belongs to the cyclophilin-type PPIase family.</text>
</comment>
<protein>
    <recommendedName>
        <fullName evidence="5">Peptidyl-prolyl cis-trans isomerase</fullName>
        <shortName evidence="5">PPIase</shortName>
        <ecNumber evidence="5">5.2.1.8</ecNumber>
    </recommendedName>
</protein>
<evidence type="ECO:0000313" key="7">
    <source>
        <dbReference type="EMBL" id="MFC7403930.1"/>
    </source>
</evidence>
<evidence type="ECO:0000259" key="6">
    <source>
        <dbReference type="PROSITE" id="PS50072"/>
    </source>
</evidence>
<dbReference type="EC" id="5.2.1.8" evidence="5"/>
<proteinExistence type="inferred from homology"/>
<evidence type="ECO:0000256" key="1">
    <source>
        <dbReference type="ARBA" id="ARBA00002388"/>
    </source>
</evidence>
<dbReference type="InterPro" id="IPR024936">
    <property type="entry name" value="Cyclophilin-type_PPIase"/>
</dbReference>
<evidence type="ECO:0000313" key="8">
    <source>
        <dbReference type="Proteomes" id="UP001596455"/>
    </source>
</evidence>
<comment type="caution">
    <text evidence="7">The sequence shown here is derived from an EMBL/GenBank/DDBJ whole genome shotgun (WGS) entry which is preliminary data.</text>
</comment>
<dbReference type="Gene3D" id="2.40.100.10">
    <property type="entry name" value="Cyclophilin-like"/>
    <property type="match status" value="1"/>
</dbReference>
<feature type="domain" description="PPIase cyclophilin-type" evidence="6">
    <location>
        <begin position="6"/>
        <end position="171"/>
    </location>
</feature>
<name>A0ABW2Q370_9MICO</name>
<dbReference type="PANTHER" id="PTHR45625:SF4">
    <property type="entry name" value="PEPTIDYLPROLYL ISOMERASE DOMAIN AND WD REPEAT-CONTAINING PROTEIN 1"/>
    <property type="match status" value="1"/>
</dbReference>
<comment type="function">
    <text evidence="1 5">PPIases accelerate the folding of proteins. It catalyzes the cis-trans isomerization of proline imidic peptide bonds in oligopeptides.</text>
</comment>
<dbReference type="Pfam" id="PF00160">
    <property type="entry name" value="Pro_isomerase"/>
    <property type="match status" value="1"/>
</dbReference>
<dbReference type="PROSITE" id="PS00170">
    <property type="entry name" value="CSA_PPIASE_1"/>
    <property type="match status" value="1"/>
</dbReference>
<keyword evidence="8" id="KW-1185">Reference proteome</keyword>
<dbReference type="PROSITE" id="PS50072">
    <property type="entry name" value="CSA_PPIASE_2"/>
    <property type="match status" value="1"/>
</dbReference>
<evidence type="ECO:0000256" key="2">
    <source>
        <dbReference type="ARBA" id="ARBA00007365"/>
    </source>
</evidence>
<evidence type="ECO:0000256" key="5">
    <source>
        <dbReference type="RuleBase" id="RU363019"/>
    </source>
</evidence>
<dbReference type="InterPro" id="IPR044666">
    <property type="entry name" value="Cyclophilin_A-like"/>
</dbReference>
<accession>A0ABW2Q370</accession>
<dbReference type="Proteomes" id="UP001596455">
    <property type="component" value="Unassembled WGS sequence"/>
</dbReference>
<evidence type="ECO:0000256" key="3">
    <source>
        <dbReference type="ARBA" id="ARBA00023110"/>
    </source>
</evidence>
<reference evidence="8" key="1">
    <citation type="journal article" date="2019" name="Int. J. Syst. Evol. Microbiol.">
        <title>The Global Catalogue of Microorganisms (GCM) 10K type strain sequencing project: providing services to taxonomists for standard genome sequencing and annotation.</title>
        <authorList>
            <consortium name="The Broad Institute Genomics Platform"/>
            <consortium name="The Broad Institute Genome Sequencing Center for Infectious Disease"/>
            <person name="Wu L."/>
            <person name="Ma J."/>
        </authorList>
    </citation>
    <scope>NUCLEOTIDE SEQUENCE [LARGE SCALE GENOMIC DNA]</scope>
    <source>
        <strain evidence="8">JCM 1490</strain>
    </source>
</reference>
<dbReference type="InterPro" id="IPR002130">
    <property type="entry name" value="Cyclophilin-type_PPIase_dom"/>
</dbReference>
<gene>
    <name evidence="7" type="ORF">ACFQQL_02320</name>
</gene>
<dbReference type="InterPro" id="IPR029000">
    <property type="entry name" value="Cyclophilin-like_dom_sf"/>
</dbReference>
<dbReference type="PRINTS" id="PR00153">
    <property type="entry name" value="CSAPPISMRASE"/>
</dbReference>
<dbReference type="CDD" id="cd00317">
    <property type="entry name" value="cyclophilin"/>
    <property type="match status" value="1"/>
</dbReference>
<dbReference type="GO" id="GO:0003755">
    <property type="term" value="F:peptidyl-prolyl cis-trans isomerase activity"/>
    <property type="evidence" value="ECO:0007669"/>
    <property type="project" value="UniProtKB-EC"/>
</dbReference>
<keyword evidence="3 5" id="KW-0697">Rotamase</keyword>
<dbReference type="PIRSF" id="PIRSF001467">
    <property type="entry name" value="Peptidylpro_ismrse"/>
    <property type="match status" value="1"/>
</dbReference>
<dbReference type="InterPro" id="IPR020892">
    <property type="entry name" value="Cyclophilin-type_PPIase_CS"/>
</dbReference>
<comment type="catalytic activity">
    <reaction evidence="5">
        <text>[protein]-peptidylproline (omega=180) = [protein]-peptidylproline (omega=0)</text>
        <dbReference type="Rhea" id="RHEA:16237"/>
        <dbReference type="Rhea" id="RHEA-COMP:10747"/>
        <dbReference type="Rhea" id="RHEA-COMP:10748"/>
        <dbReference type="ChEBI" id="CHEBI:83833"/>
        <dbReference type="ChEBI" id="CHEBI:83834"/>
        <dbReference type="EC" id="5.2.1.8"/>
    </reaction>
</comment>
<sequence>MEATLHTTAGDITVELYPNHAPKTVANFTELATGSRTWTDPETGEQTDRPLYDGVIFHRVIPNFMIQGGDPLGNGTGGPGYEFDDEIHPELNFTEPYVLAMANAGKRGGHGTNGSQFFITTGPTTWLQGKHTIFGKVTDAASRAVVDTIGTTPTDRNDRPLDEVSITSVTVTP</sequence>
<keyword evidence="4 5" id="KW-0413">Isomerase</keyword>
<dbReference type="RefSeq" id="WP_382390847.1">
    <property type="nucleotide sequence ID" value="NZ_JBHTCQ010000001.1"/>
</dbReference>
<dbReference type="SUPFAM" id="SSF50891">
    <property type="entry name" value="Cyclophilin-like"/>
    <property type="match status" value="1"/>
</dbReference>
<organism evidence="7 8">
    <name type="scientific">Georgenia alba</name>
    <dbReference type="NCBI Taxonomy" id="2233858"/>
    <lineage>
        <taxon>Bacteria</taxon>
        <taxon>Bacillati</taxon>
        <taxon>Actinomycetota</taxon>
        <taxon>Actinomycetes</taxon>
        <taxon>Micrococcales</taxon>
        <taxon>Bogoriellaceae</taxon>
        <taxon>Georgenia</taxon>
    </lineage>
</organism>
<dbReference type="EMBL" id="JBHTCQ010000001">
    <property type="protein sequence ID" value="MFC7403930.1"/>
    <property type="molecule type" value="Genomic_DNA"/>
</dbReference>
<evidence type="ECO:0000256" key="4">
    <source>
        <dbReference type="ARBA" id="ARBA00023235"/>
    </source>
</evidence>
<dbReference type="PANTHER" id="PTHR45625">
    <property type="entry name" value="PEPTIDYL-PROLYL CIS-TRANS ISOMERASE-RELATED"/>
    <property type="match status" value="1"/>
</dbReference>